<accession>A0A5N6VS62</accession>
<name>A0A5N6VS62_9EURO</name>
<dbReference type="InterPro" id="IPR032675">
    <property type="entry name" value="LRR_dom_sf"/>
</dbReference>
<evidence type="ECO:0000313" key="2">
    <source>
        <dbReference type="Proteomes" id="UP000325433"/>
    </source>
</evidence>
<gene>
    <name evidence="1" type="ORF">BDV41DRAFT_546270</name>
</gene>
<organism evidence="1 2">
    <name type="scientific">Aspergillus transmontanensis</name>
    <dbReference type="NCBI Taxonomy" id="1034304"/>
    <lineage>
        <taxon>Eukaryota</taxon>
        <taxon>Fungi</taxon>
        <taxon>Dikarya</taxon>
        <taxon>Ascomycota</taxon>
        <taxon>Pezizomycotina</taxon>
        <taxon>Eurotiomycetes</taxon>
        <taxon>Eurotiomycetidae</taxon>
        <taxon>Eurotiales</taxon>
        <taxon>Aspergillaceae</taxon>
        <taxon>Aspergillus</taxon>
        <taxon>Aspergillus subgen. Circumdati</taxon>
    </lineage>
</organism>
<reference evidence="2" key="1">
    <citation type="submission" date="2019-04" db="EMBL/GenBank/DDBJ databases">
        <title>Friends and foes A comparative genomics studyof 23 Aspergillus species from section Flavi.</title>
        <authorList>
            <consortium name="DOE Joint Genome Institute"/>
            <person name="Kjaerbolling I."/>
            <person name="Vesth T."/>
            <person name="Frisvad J.C."/>
            <person name="Nybo J.L."/>
            <person name="Theobald S."/>
            <person name="Kildgaard S."/>
            <person name="Isbrandt T."/>
            <person name="Kuo A."/>
            <person name="Sato A."/>
            <person name="Lyhne E.K."/>
            <person name="Kogle M.E."/>
            <person name="Wiebenga A."/>
            <person name="Kun R.S."/>
            <person name="Lubbers R.J."/>
            <person name="Makela M.R."/>
            <person name="Barry K."/>
            <person name="Chovatia M."/>
            <person name="Clum A."/>
            <person name="Daum C."/>
            <person name="Haridas S."/>
            <person name="He G."/>
            <person name="LaButti K."/>
            <person name="Lipzen A."/>
            <person name="Mondo S."/>
            <person name="Riley R."/>
            <person name="Salamov A."/>
            <person name="Simmons B.A."/>
            <person name="Magnuson J.K."/>
            <person name="Henrissat B."/>
            <person name="Mortensen U.H."/>
            <person name="Larsen T.O."/>
            <person name="Devries R.P."/>
            <person name="Grigoriev I.V."/>
            <person name="Machida M."/>
            <person name="Baker S.E."/>
            <person name="Andersen M.R."/>
        </authorList>
    </citation>
    <scope>NUCLEOTIDE SEQUENCE [LARGE SCALE GENOMIC DNA]</scope>
    <source>
        <strain evidence="2">CBS 130015</strain>
    </source>
</reference>
<protein>
    <submittedName>
        <fullName evidence="1">Uncharacterized protein</fullName>
    </submittedName>
</protein>
<dbReference type="Proteomes" id="UP000325433">
    <property type="component" value="Unassembled WGS sequence"/>
</dbReference>
<dbReference type="AlphaFoldDB" id="A0A5N6VS62"/>
<evidence type="ECO:0000313" key="1">
    <source>
        <dbReference type="EMBL" id="KAE8309950.1"/>
    </source>
</evidence>
<dbReference type="Gene3D" id="3.80.10.10">
    <property type="entry name" value="Ribonuclease Inhibitor"/>
    <property type="match status" value="1"/>
</dbReference>
<proteinExistence type="predicted"/>
<sequence length="522" mass="58610">MDCCTLPPEVFETVLTYLDLESVKALRLTSQSLAQRCLGPRFLGTIQQPIFDVSSHNLRSLRALSCNPTLSKRIHALTFLATNLESSELERNVRTGRYIKRRSNGPFCTAIGVEYTPEELSSAISDLNWLKDQQEARANESSDEMVELLQLALKGFSELDSIYFDGAFIVGRTQRESTQKGKWHPLWMRASHIFSLVVKAIVQSGASVKKLEVYRSTPRCCIPSSHITSYMSDLNQGKLEMLSTNLQTFKLSMSAEIDNTLDITAMDKDPLGEFEKGCEELFNSPEVMRGLLTSEDPRAVLADGTPGITSLLKSASALRELDLSFRHTLIGGKLHSYDRIIDSIAHEVEFPRLEKCALSGFLAKGESILLFLQKHPDLTSFTLHECTLTTSSWTPIFSHLDQSMSRLENLSLSNLSGKHMQNMNYAPRTAHQHPSETAQEEQGGQEVDGLVNLQPIWDTDRPPRWSCFSAAGGTYVHTRSFNREELEKGLVFRPLRRGVGRAKGSMELMWWRKSRSALYGPP</sequence>
<keyword evidence="2" id="KW-1185">Reference proteome</keyword>
<dbReference type="EMBL" id="ML738359">
    <property type="protein sequence ID" value="KAE8309950.1"/>
    <property type="molecule type" value="Genomic_DNA"/>
</dbReference>